<feature type="domain" description="Tyr recombinase" evidence="3">
    <location>
        <begin position="258"/>
        <end position="439"/>
    </location>
</feature>
<dbReference type="RefSeq" id="WP_085866893.1">
    <property type="nucleotide sequence ID" value="NZ_FWFQ01000002.1"/>
</dbReference>
<keyword evidence="2" id="KW-0233">DNA recombination</keyword>
<dbReference type="OrthoDB" id="7222937at2"/>
<dbReference type="PROSITE" id="PS51898">
    <property type="entry name" value="TYR_RECOMBINASE"/>
    <property type="match status" value="1"/>
</dbReference>
<proteinExistence type="predicted"/>
<evidence type="ECO:0000256" key="1">
    <source>
        <dbReference type="ARBA" id="ARBA00022908"/>
    </source>
</evidence>
<dbReference type="Gene3D" id="1.10.443.10">
    <property type="entry name" value="Intergrase catalytic core"/>
    <property type="match status" value="1"/>
</dbReference>
<evidence type="ECO:0000256" key="2">
    <source>
        <dbReference type="ARBA" id="ARBA00023172"/>
    </source>
</evidence>
<dbReference type="PANTHER" id="PTHR30349">
    <property type="entry name" value="PHAGE INTEGRASE-RELATED"/>
    <property type="match status" value="1"/>
</dbReference>
<dbReference type="SUPFAM" id="SSF56349">
    <property type="entry name" value="DNA breaking-rejoining enzymes"/>
    <property type="match status" value="1"/>
</dbReference>
<dbReference type="GO" id="GO:0006310">
    <property type="term" value="P:DNA recombination"/>
    <property type="evidence" value="ECO:0007669"/>
    <property type="project" value="UniProtKB-KW"/>
</dbReference>
<evidence type="ECO:0000313" key="4">
    <source>
        <dbReference type="EMBL" id="SLN14170.1"/>
    </source>
</evidence>
<dbReference type="GO" id="GO:0015074">
    <property type="term" value="P:DNA integration"/>
    <property type="evidence" value="ECO:0007669"/>
    <property type="project" value="UniProtKB-KW"/>
</dbReference>
<accession>A0A1Y5RCK9</accession>
<reference evidence="4 5" key="1">
    <citation type="submission" date="2017-03" db="EMBL/GenBank/DDBJ databases">
        <authorList>
            <person name="Afonso C.L."/>
            <person name="Miller P.J."/>
            <person name="Scott M.A."/>
            <person name="Spackman E."/>
            <person name="Goraichik I."/>
            <person name="Dimitrov K.M."/>
            <person name="Suarez D.L."/>
            <person name="Swayne D.E."/>
        </authorList>
    </citation>
    <scope>NUCLEOTIDE SEQUENCE [LARGE SCALE GENOMIC DNA]</scope>
    <source>
        <strain evidence="4 5">CECT 7680</strain>
    </source>
</reference>
<keyword evidence="5" id="KW-1185">Reference proteome</keyword>
<name>A0A1Y5RCK9_9RHOB</name>
<organism evidence="4 5">
    <name type="scientific">Pseudoruegeria aquimaris</name>
    <dbReference type="NCBI Taxonomy" id="393663"/>
    <lineage>
        <taxon>Bacteria</taxon>
        <taxon>Pseudomonadati</taxon>
        <taxon>Pseudomonadota</taxon>
        <taxon>Alphaproteobacteria</taxon>
        <taxon>Rhodobacterales</taxon>
        <taxon>Roseobacteraceae</taxon>
        <taxon>Pseudoruegeria</taxon>
    </lineage>
</organism>
<evidence type="ECO:0000313" key="5">
    <source>
        <dbReference type="Proteomes" id="UP000193409"/>
    </source>
</evidence>
<dbReference type="PANTHER" id="PTHR30349:SF64">
    <property type="entry name" value="PROPHAGE INTEGRASE INTD-RELATED"/>
    <property type="match status" value="1"/>
</dbReference>
<dbReference type="InterPro" id="IPR011010">
    <property type="entry name" value="DNA_brk_join_enz"/>
</dbReference>
<keyword evidence="1" id="KW-0229">DNA integration</keyword>
<dbReference type="Pfam" id="PF00589">
    <property type="entry name" value="Phage_integrase"/>
    <property type="match status" value="1"/>
</dbReference>
<dbReference type="Proteomes" id="UP000193409">
    <property type="component" value="Unassembled WGS sequence"/>
</dbReference>
<evidence type="ECO:0000259" key="3">
    <source>
        <dbReference type="PROSITE" id="PS51898"/>
    </source>
</evidence>
<dbReference type="GO" id="GO:0003677">
    <property type="term" value="F:DNA binding"/>
    <property type="evidence" value="ECO:0007669"/>
    <property type="project" value="InterPro"/>
</dbReference>
<dbReference type="EMBL" id="FWFQ01000002">
    <property type="protein sequence ID" value="SLN14170.1"/>
    <property type="molecule type" value="Genomic_DNA"/>
</dbReference>
<dbReference type="InterPro" id="IPR002104">
    <property type="entry name" value="Integrase_catalytic"/>
</dbReference>
<dbReference type="InterPro" id="IPR013762">
    <property type="entry name" value="Integrase-like_cat_sf"/>
</dbReference>
<protein>
    <submittedName>
        <fullName evidence="4">Phage integrase family protein</fullName>
    </submittedName>
</protein>
<dbReference type="InterPro" id="IPR050090">
    <property type="entry name" value="Tyrosine_recombinase_XerCD"/>
</dbReference>
<gene>
    <name evidence="4" type="ORF">PSA7680_00299</name>
</gene>
<dbReference type="AlphaFoldDB" id="A0A1Y5RCK9"/>
<sequence>MGVMMKLRGLSELGQGRWEYRRRVPEAAKAALGKGEWKRVIKARSDADLMRCYALVEAEFEREVAAVKAPRKKLTPRAAWEEALREADEVASGVVGLDGDDAREVAAESMASLGRSPLVVQALMDPERSPPPLTLEDAREVYVKEKLGGGLGAEHRGAMVRLERVMRMAEDGGLSAATPLASITREHARKVRDHMLAREKLGGGAVAPSSVKRELGLLRTVVSYGSRELGLLDLVNPFDRLPVEGLASAEGRKVAARDKVAPLPPKIELAIRSKLTGELYLIWRILTGTGCRLGEVTGLRVEDVVLEGATPCIRIQWNEVRRLKTQSSIRSVPLLGDALEAAREATEAAEGGTFLFPRYARERGADAASAALMKHLRKFTTDKRHKVHSLRHGLKDRMRIAGVDKVSQDIVLGHAPSNIGETYGGEEGLLAVALRALKAVEESEGLAISTAKAD</sequence>